<proteinExistence type="predicted"/>
<feature type="region of interest" description="Disordered" evidence="1">
    <location>
        <begin position="48"/>
        <end position="99"/>
    </location>
</feature>
<evidence type="ECO:0000313" key="5">
    <source>
        <dbReference type="Proteomes" id="UP000220251"/>
    </source>
</evidence>
<dbReference type="Pfam" id="PF04972">
    <property type="entry name" value="BON"/>
    <property type="match status" value="2"/>
</dbReference>
<feature type="region of interest" description="Disordered" evidence="1">
    <location>
        <begin position="186"/>
        <end position="216"/>
    </location>
</feature>
<dbReference type="Proteomes" id="UP000220251">
    <property type="component" value="Unassembled WGS sequence"/>
</dbReference>
<accession>A0A0H5DRP9</accession>
<keyword evidence="2" id="KW-0732">Signal</keyword>
<organism evidence="4 5">
    <name type="scientific">Estrella lausannensis</name>
    <dbReference type="NCBI Taxonomy" id="483423"/>
    <lineage>
        <taxon>Bacteria</taxon>
        <taxon>Pseudomonadati</taxon>
        <taxon>Chlamydiota</taxon>
        <taxon>Chlamydiia</taxon>
        <taxon>Parachlamydiales</taxon>
        <taxon>Candidatus Criblamydiaceae</taxon>
        <taxon>Estrella</taxon>
    </lineage>
</organism>
<sequence length="287" mass="31757">MDTTKITGLLAMIFASGFATSAHADYYYQDSRSSCPSCRSNDRCHHSGGYHHGEGQRYHRSDENGGYNRNDTNKTDQNRQSDPANRQQGSFHPTSKNYVASNAHDNSMQLTDAELAKQIHDKLDSGWLSKSYAGVTARVSNGNVVLQGQVGTSVDKSKLEEEIRNMKGVISLNSQVTVGEQNTMEKPAQDQMEQSGQHKMELPGSEFPQDKAATTADRQLNKKIRDNIGKNWLGKNYNEIALNTKNGIVTLQGAIKNPGDQQKLVNEIQQIEGVKSVKSELRVLNNS</sequence>
<dbReference type="PANTHER" id="PTHR34606">
    <property type="entry name" value="BON DOMAIN-CONTAINING PROTEIN"/>
    <property type="match status" value="1"/>
</dbReference>
<reference evidence="5" key="1">
    <citation type="submission" date="2015-06" db="EMBL/GenBank/DDBJ databases">
        <authorList>
            <person name="Bertelli C."/>
        </authorList>
    </citation>
    <scope>NUCLEOTIDE SEQUENCE [LARGE SCALE GENOMIC DNA]</scope>
    <source>
        <strain evidence="5">CRIB-30</strain>
    </source>
</reference>
<dbReference type="PANTHER" id="PTHR34606:SF15">
    <property type="entry name" value="BON DOMAIN-CONTAINING PROTEIN"/>
    <property type="match status" value="1"/>
</dbReference>
<evidence type="ECO:0000259" key="3">
    <source>
        <dbReference type="PROSITE" id="PS50914"/>
    </source>
</evidence>
<gene>
    <name evidence="4" type="ORF">ELAC_1955</name>
</gene>
<feature type="domain" description="BON" evidence="3">
    <location>
        <begin position="111"/>
        <end position="180"/>
    </location>
</feature>
<evidence type="ECO:0000256" key="1">
    <source>
        <dbReference type="SAM" id="MobiDB-lite"/>
    </source>
</evidence>
<feature type="chain" id="PRO_5005218550" evidence="2">
    <location>
        <begin position="25"/>
        <end position="287"/>
    </location>
</feature>
<keyword evidence="5" id="KW-1185">Reference proteome</keyword>
<dbReference type="Gene3D" id="3.30.1340.30">
    <property type="match status" value="2"/>
</dbReference>
<dbReference type="InterPro" id="IPR051686">
    <property type="entry name" value="Lipoprotein_DolP"/>
</dbReference>
<dbReference type="RefSeq" id="WP_098039140.1">
    <property type="nucleotide sequence ID" value="NZ_CWGJ01000026.1"/>
</dbReference>
<name>A0A0H5DRP9_9BACT</name>
<evidence type="ECO:0000256" key="2">
    <source>
        <dbReference type="SAM" id="SignalP"/>
    </source>
</evidence>
<dbReference type="OrthoDB" id="21721at2"/>
<evidence type="ECO:0000313" key="4">
    <source>
        <dbReference type="EMBL" id="CRX39277.1"/>
    </source>
</evidence>
<feature type="compositionally biased region" description="Polar residues" evidence="1">
    <location>
        <begin position="80"/>
        <end position="99"/>
    </location>
</feature>
<feature type="signal peptide" evidence="2">
    <location>
        <begin position="1"/>
        <end position="24"/>
    </location>
</feature>
<protein>
    <submittedName>
        <fullName evidence="4">Putative secreted protein</fullName>
    </submittedName>
</protein>
<dbReference type="AlphaFoldDB" id="A0A0H5DRP9"/>
<dbReference type="InterPro" id="IPR007055">
    <property type="entry name" value="BON_dom"/>
</dbReference>
<feature type="domain" description="BON" evidence="3">
    <location>
        <begin position="216"/>
        <end position="285"/>
    </location>
</feature>
<dbReference type="PROSITE" id="PS50914">
    <property type="entry name" value="BON"/>
    <property type="match status" value="2"/>
</dbReference>
<feature type="compositionally biased region" description="Basic and acidic residues" evidence="1">
    <location>
        <begin position="48"/>
        <end position="63"/>
    </location>
</feature>
<dbReference type="EMBL" id="CWGJ01000026">
    <property type="protein sequence ID" value="CRX39277.1"/>
    <property type="molecule type" value="Genomic_DNA"/>
</dbReference>